<dbReference type="InterPro" id="IPR035976">
    <property type="entry name" value="Sushi/SCR/CCP_sf"/>
</dbReference>
<dbReference type="PANTHER" id="PTHR15060:SF0">
    <property type="entry name" value="INTERLEUKIN-15 RECEPTOR SUBUNIT ALPHA"/>
    <property type="match status" value="1"/>
</dbReference>
<evidence type="ECO:0000256" key="2">
    <source>
        <dbReference type="ARBA" id="ARBA00023157"/>
    </source>
</evidence>
<gene>
    <name evidence="4" type="ORF">P7K49_015018</name>
</gene>
<dbReference type="EMBL" id="JASSZA010000007">
    <property type="protein sequence ID" value="KAK2105504.1"/>
    <property type="molecule type" value="Genomic_DNA"/>
</dbReference>
<feature type="compositionally biased region" description="Polar residues" evidence="3">
    <location>
        <begin position="72"/>
        <end position="88"/>
    </location>
</feature>
<keyword evidence="1" id="KW-0768">Sushi</keyword>
<feature type="region of interest" description="Disordered" evidence="3">
    <location>
        <begin position="66"/>
        <end position="90"/>
    </location>
</feature>
<keyword evidence="2" id="KW-1015">Disulfide bond</keyword>
<protein>
    <recommendedName>
        <fullName evidence="6">Sushi domain-containing protein</fullName>
    </recommendedName>
</protein>
<evidence type="ECO:0008006" key="6">
    <source>
        <dbReference type="Google" id="ProtNLM"/>
    </source>
</evidence>
<proteinExistence type="predicted"/>
<dbReference type="Proteomes" id="UP001266305">
    <property type="component" value="Unassembled WGS sequence"/>
</dbReference>
<keyword evidence="5" id="KW-1185">Reference proteome</keyword>
<evidence type="ECO:0000313" key="4">
    <source>
        <dbReference type="EMBL" id="KAK2105504.1"/>
    </source>
</evidence>
<dbReference type="InterPro" id="IPR042372">
    <property type="entry name" value="IL15RA"/>
</dbReference>
<evidence type="ECO:0000313" key="5">
    <source>
        <dbReference type="Proteomes" id="UP001266305"/>
    </source>
</evidence>
<dbReference type="PANTHER" id="PTHR15060">
    <property type="entry name" value="INTERLEUKIN-15 RECEPTOR SUBUNIT ALPHA"/>
    <property type="match status" value="1"/>
</dbReference>
<name>A0ABQ9V9A4_SAGOE</name>
<sequence length="187" mass="20476">MSVEHADIQVKSYSLHSRERYICNSGFKRKAGTSSLTECVLNKATNIAYWTTPSLKCIRDPALARQRPAPPSTVTTAGVTPQPESFSPSGKERHCLKLPVSHVSTVFSDCQPRFPLHFLGVQKIWDLGFLLGIARPAGYDTLELQFTLGFRVPSSSLWLSLAPLPAPLPPGMGLSVFIRATGLSHPF</sequence>
<organism evidence="4 5">
    <name type="scientific">Saguinus oedipus</name>
    <name type="common">Cotton-top tamarin</name>
    <name type="synonym">Oedipomidas oedipus</name>
    <dbReference type="NCBI Taxonomy" id="9490"/>
    <lineage>
        <taxon>Eukaryota</taxon>
        <taxon>Metazoa</taxon>
        <taxon>Chordata</taxon>
        <taxon>Craniata</taxon>
        <taxon>Vertebrata</taxon>
        <taxon>Euteleostomi</taxon>
        <taxon>Mammalia</taxon>
        <taxon>Eutheria</taxon>
        <taxon>Euarchontoglires</taxon>
        <taxon>Primates</taxon>
        <taxon>Haplorrhini</taxon>
        <taxon>Platyrrhini</taxon>
        <taxon>Cebidae</taxon>
        <taxon>Callitrichinae</taxon>
        <taxon>Saguinus</taxon>
    </lineage>
</organism>
<accession>A0ABQ9V9A4</accession>
<evidence type="ECO:0000256" key="3">
    <source>
        <dbReference type="SAM" id="MobiDB-lite"/>
    </source>
</evidence>
<evidence type="ECO:0000256" key="1">
    <source>
        <dbReference type="ARBA" id="ARBA00022659"/>
    </source>
</evidence>
<dbReference type="SUPFAM" id="SSF57535">
    <property type="entry name" value="Complement control module/SCR domain"/>
    <property type="match status" value="1"/>
</dbReference>
<reference evidence="4 5" key="1">
    <citation type="submission" date="2023-05" db="EMBL/GenBank/DDBJ databases">
        <title>B98-5 Cell Line De Novo Hybrid Assembly: An Optical Mapping Approach.</title>
        <authorList>
            <person name="Kananen K."/>
            <person name="Auerbach J.A."/>
            <person name="Kautto E."/>
            <person name="Blachly J.S."/>
        </authorList>
    </citation>
    <scope>NUCLEOTIDE SEQUENCE [LARGE SCALE GENOMIC DNA]</scope>
    <source>
        <strain evidence="4">B95-8</strain>
        <tissue evidence="4">Cell line</tissue>
    </source>
</reference>
<dbReference type="Gene3D" id="2.20.28.230">
    <property type="match status" value="1"/>
</dbReference>
<comment type="caution">
    <text evidence="4">The sequence shown here is derived from an EMBL/GenBank/DDBJ whole genome shotgun (WGS) entry which is preliminary data.</text>
</comment>